<dbReference type="EMBL" id="CP095047">
    <property type="protein sequence ID" value="UOQ75135.1"/>
    <property type="molecule type" value="Genomic_DNA"/>
</dbReference>
<sequence>MLANSTSVLMPTPDKSAERHLLVTVRSLPQHRTAVQEFLLELVALVRQEPGCLYYNIFQQAEDADALVIAAAWADDDAVAAHPTPPQSRVVERMLPLLAAPMQVLPIRRVSENAA</sequence>
<dbReference type="Gene3D" id="3.30.70.100">
    <property type="match status" value="1"/>
</dbReference>
<dbReference type="GO" id="GO:0004497">
    <property type="term" value="F:monooxygenase activity"/>
    <property type="evidence" value="ECO:0007669"/>
    <property type="project" value="UniProtKB-KW"/>
</dbReference>
<dbReference type="KEGG" id="hcu:MUN79_29130"/>
<dbReference type="PROSITE" id="PS51725">
    <property type="entry name" value="ABM"/>
    <property type="match status" value="1"/>
</dbReference>
<keyword evidence="2" id="KW-0560">Oxidoreductase</keyword>
<dbReference type="SUPFAM" id="SSF54909">
    <property type="entry name" value="Dimeric alpha+beta barrel"/>
    <property type="match status" value="1"/>
</dbReference>
<dbReference type="InterPro" id="IPR007138">
    <property type="entry name" value="ABM_dom"/>
</dbReference>
<organism evidence="2 3">
    <name type="scientific">Hymenobacter cellulosilyticus</name>
    <dbReference type="NCBI Taxonomy" id="2932248"/>
    <lineage>
        <taxon>Bacteria</taxon>
        <taxon>Pseudomonadati</taxon>
        <taxon>Bacteroidota</taxon>
        <taxon>Cytophagia</taxon>
        <taxon>Cytophagales</taxon>
        <taxon>Hymenobacteraceae</taxon>
        <taxon>Hymenobacter</taxon>
    </lineage>
</organism>
<dbReference type="Pfam" id="PF03992">
    <property type="entry name" value="ABM"/>
    <property type="match status" value="1"/>
</dbReference>
<reference evidence="2" key="1">
    <citation type="submission" date="2022-04" db="EMBL/GenBank/DDBJ databases">
        <title>Hymenobacter sp. isolated from the air.</title>
        <authorList>
            <person name="Won M."/>
            <person name="Lee C.-M."/>
            <person name="Woen H.-Y."/>
            <person name="Kwon S.-W."/>
        </authorList>
    </citation>
    <scope>NUCLEOTIDE SEQUENCE</scope>
    <source>
        <strain evidence="2">5116S-3</strain>
        <plasmid evidence="2">unnamed1</plasmid>
    </source>
</reference>
<evidence type="ECO:0000259" key="1">
    <source>
        <dbReference type="PROSITE" id="PS51725"/>
    </source>
</evidence>
<keyword evidence="2" id="KW-0503">Monooxygenase</keyword>
<gene>
    <name evidence="2" type="ORF">MUN79_29130</name>
</gene>
<proteinExistence type="predicted"/>
<dbReference type="Proteomes" id="UP000831796">
    <property type="component" value="Plasmid unnamed1"/>
</dbReference>
<keyword evidence="3" id="KW-1185">Reference proteome</keyword>
<feature type="domain" description="ABM" evidence="1">
    <location>
        <begin position="19"/>
        <end position="110"/>
    </location>
</feature>
<keyword evidence="2" id="KW-0614">Plasmid</keyword>
<dbReference type="RefSeq" id="WP_244678468.1">
    <property type="nucleotide sequence ID" value="NZ_CP095047.1"/>
</dbReference>
<dbReference type="AlphaFoldDB" id="A0A8T9QD29"/>
<accession>A0A8T9QD29</accession>
<dbReference type="InterPro" id="IPR011008">
    <property type="entry name" value="Dimeric_a/b-barrel"/>
</dbReference>
<name>A0A8T9QD29_9BACT</name>
<evidence type="ECO:0000313" key="3">
    <source>
        <dbReference type="Proteomes" id="UP000831796"/>
    </source>
</evidence>
<geneLocation type="plasmid" evidence="2 3">
    <name>unnamed1</name>
</geneLocation>
<evidence type="ECO:0000313" key="2">
    <source>
        <dbReference type="EMBL" id="UOQ75135.1"/>
    </source>
</evidence>
<protein>
    <submittedName>
        <fullName evidence="2">Antibiotic biosynthesis monooxygenase</fullName>
    </submittedName>
</protein>